<dbReference type="InterPro" id="IPR011049">
    <property type="entry name" value="Serralysin-like_metalloprot_C"/>
</dbReference>
<dbReference type="PANTHER" id="PTHR38340">
    <property type="entry name" value="S-LAYER PROTEIN"/>
    <property type="match status" value="1"/>
</dbReference>
<dbReference type="RefSeq" id="WP_202057295.1">
    <property type="nucleotide sequence ID" value="NZ_JAEQMY010000007.1"/>
</dbReference>
<evidence type="ECO:0000256" key="2">
    <source>
        <dbReference type="ARBA" id="ARBA00004370"/>
    </source>
</evidence>
<dbReference type="InterPro" id="IPR050557">
    <property type="entry name" value="RTX_toxin/Mannuronan_C5-epim"/>
</dbReference>
<evidence type="ECO:0000313" key="12">
    <source>
        <dbReference type="EMBL" id="MBL0403672.1"/>
    </source>
</evidence>
<dbReference type="PRINTS" id="PR01488">
    <property type="entry name" value="RTXTOXINA"/>
</dbReference>
<evidence type="ECO:0000256" key="6">
    <source>
        <dbReference type="ARBA" id="ARBA00022656"/>
    </source>
</evidence>
<dbReference type="InterPro" id="IPR018511">
    <property type="entry name" value="Hemolysin-typ_Ca-bd_CS"/>
</dbReference>
<keyword evidence="6" id="KW-0800">Toxin</keyword>
<dbReference type="InterPro" id="IPR003995">
    <property type="entry name" value="RTX_toxin_determinant-A"/>
</dbReference>
<dbReference type="GO" id="GO:0006508">
    <property type="term" value="P:proteolysis"/>
    <property type="evidence" value="ECO:0007669"/>
    <property type="project" value="InterPro"/>
</dbReference>
<keyword evidence="13" id="KW-1185">Reference proteome</keyword>
<feature type="domain" description="Peptidase metallopeptidase" evidence="11">
    <location>
        <begin position="81"/>
        <end position="256"/>
    </location>
</feature>
<evidence type="ECO:0000256" key="1">
    <source>
        <dbReference type="ARBA" id="ARBA00001913"/>
    </source>
</evidence>
<dbReference type="Gene3D" id="3.40.390.10">
    <property type="entry name" value="Collagenase (Catalytic Domain)"/>
    <property type="match status" value="1"/>
</dbReference>
<protein>
    <submittedName>
        <fullName evidence="12">M10 family metallopeptidase C-terminal domain-containing protein</fullName>
    </submittedName>
</protein>
<keyword evidence="8" id="KW-0843">Virulence</keyword>
<dbReference type="Pfam" id="PF00353">
    <property type="entry name" value="HemolysinCabind"/>
    <property type="match status" value="5"/>
</dbReference>
<comment type="subcellular location">
    <subcellularLocation>
        <location evidence="2">Membrane</location>
    </subcellularLocation>
    <subcellularLocation>
        <location evidence="3">Secreted</location>
    </subcellularLocation>
</comment>
<dbReference type="GO" id="GO:0008270">
    <property type="term" value="F:zinc ion binding"/>
    <property type="evidence" value="ECO:0007669"/>
    <property type="project" value="InterPro"/>
</dbReference>
<evidence type="ECO:0000256" key="10">
    <source>
        <dbReference type="SAM" id="MobiDB-lite"/>
    </source>
</evidence>
<dbReference type="InterPro" id="IPR013858">
    <property type="entry name" value="Peptidase_M10B_C"/>
</dbReference>
<dbReference type="SUPFAM" id="SSF55486">
    <property type="entry name" value="Metalloproteases ('zincins'), catalytic domain"/>
    <property type="match status" value="1"/>
</dbReference>
<dbReference type="InterPro" id="IPR006026">
    <property type="entry name" value="Peptidase_Metallo"/>
</dbReference>
<evidence type="ECO:0000256" key="3">
    <source>
        <dbReference type="ARBA" id="ARBA00004613"/>
    </source>
</evidence>
<evidence type="ECO:0000256" key="4">
    <source>
        <dbReference type="ARBA" id="ARBA00009490"/>
    </source>
</evidence>
<name>A0A936Z7L2_9HYPH</name>
<dbReference type="GO" id="GO:0005509">
    <property type="term" value="F:calcium ion binding"/>
    <property type="evidence" value="ECO:0007669"/>
    <property type="project" value="InterPro"/>
</dbReference>
<comment type="similarity">
    <text evidence="4">Belongs to the peptidase M10B family.</text>
</comment>
<dbReference type="GO" id="GO:0016020">
    <property type="term" value="C:membrane"/>
    <property type="evidence" value="ECO:0007669"/>
    <property type="project" value="UniProtKB-SubCell"/>
</dbReference>
<dbReference type="Proteomes" id="UP000605848">
    <property type="component" value="Unassembled WGS sequence"/>
</dbReference>
<evidence type="ECO:0000313" key="13">
    <source>
        <dbReference type="Proteomes" id="UP000605848"/>
    </source>
</evidence>
<organism evidence="12 13">
    <name type="scientific">Microvirga aerilata</name>
    <dbReference type="NCBI Taxonomy" id="670292"/>
    <lineage>
        <taxon>Bacteria</taxon>
        <taxon>Pseudomonadati</taxon>
        <taxon>Pseudomonadota</taxon>
        <taxon>Alphaproteobacteria</taxon>
        <taxon>Hyphomicrobiales</taxon>
        <taxon>Methylobacteriaceae</taxon>
        <taxon>Microvirga</taxon>
    </lineage>
</organism>
<evidence type="ECO:0000256" key="7">
    <source>
        <dbReference type="ARBA" id="ARBA00022737"/>
    </source>
</evidence>
<dbReference type="Gene3D" id="2.150.10.10">
    <property type="entry name" value="Serralysin-like metalloprotease, C-terminal"/>
    <property type="match status" value="4"/>
</dbReference>
<keyword evidence="9" id="KW-0472">Membrane</keyword>
<comment type="caution">
    <text evidence="12">The sequence shown here is derived from an EMBL/GenBank/DDBJ whole genome shotgun (WGS) entry which is preliminary data.</text>
</comment>
<sequence length="909" mass="94089">MSWFSDAFNSAGNWVVDQVESVGDWIGDQADSAWSWLSDNISGIPLKFFSFMGGLVPSYTFGNVQYYIPNHADNDVNALQSGSKWSGSTITYSLPDFRSDYEWANPSASGFKSLSAETEVAVHAIMAAVGGLVSTGISYAGRGEANIKVASFEPGSVIQRSHGYYPGVPVYGGDTWLTTGTSTAVMKGSHNYFMAMHELGHSLGLKHSHDSAPGLPRMSSYRDSTEYTVMSYNETINRPQSFMQYDIAALQAMYGADFTTQSSNTTYRWNAATGEMYIDGASQGRTAGNLVFLTIWDGGGVDTYDMSNYADDAAIDLAPGGYLRFSNAQLARKDAATKVSGNVYNAFQHNGDNRSLIENAIGGSGNDKILGNHASNVLEGRDGRDELQGKGGTDTLEGGSGDDDLEGGAGADVLRGSIGYDFASYSNAAGGVVANLSDASQNRGEAYGDVYDSIEALSGSAYDDKLIGNETGNKLYGHDGGDWLSGLDGRDYMVGGAGDDTLVGGQHGDWLVGGAGYDYAAYTMAVTVSLLDASQNTGEAAGDTYESIEGLFGSNYSDTLTGNHGGNVLYGGYGQDTLFGLSGNDFLLAGGDNDDLLGGHGADTLDGGEGYDWASYYTALTGVQASLASPWVNTGDAAGDVYVSIEGLGGSNYVDWLTGNEAGNQIYGHGGNDELFGNGGNDMLSGGEGGDGLYGGAGADYLEGGAGHDFACYDRATSGVTANLSASWLNSGEAYGDTYASIEAIGGSAHADSLTGNAVYNELFGQGGHDQLFGLGSGDWLVGGDGHDLLVGGEGSDWLTGGTGSDIFRFDGALGAGNVDTVNDFTVGADVLQLTRNTFTAFAGQGSVHASQLAFGAAASAASHRLIYNSSTGAVSYDADGVGGAAQVQFATIGKGLALSAASFALVWA</sequence>
<proteinExistence type="inferred from homology"/>
<evidence type="ECO:0000259" key="11">
    <source>
        <dbReference type="SMART" id="SM00235"/>
    </source>
</evidence>
<dbReference type="GO" id="GO:0008237">
    <property type="term" value="F:metallopeptidase activity"/>
    <property type="evidence" value="ECO:0007669"/>
    <property type="project" value="InterPro"/>
</dbReference>
<evidence type="ECO:0000256" key="8">
    <source>
        <dbReference type="ARBA" id="ARBA00023026"/>
    </source>
</evidence>
<keyword evidence="5" id="KW-0964">Secreted</keyword>
<dbReference type="PRINTS" id="PR00313">
    <property type="entry name" value="CABNDNGRPT"/>
</dbReference>
<dbReference type="InterPro" id="IPR024079">
    <property type="entry name" value="MetalloPept_cat_dom_sf"/>
</dbReference>
<gene>
    <name evidence="12" type="ORF">JKG68_06815</name>
</gene>
<dbReference type="PANTHER" id="PTHR38340:SF1">
    <property type="entry name" value="S-LAYER PROTEIN"/>
    <property type="match status" value="1"/>
</dbReference>
<dbReference type="EMBL" id="JAEQMY010000007">
    <property type="protein sequence ID" value="MBL0403672.1"/>
    <property type="molecule type" value="Genomic_DNA"/>
</dbReference>
<dbReference type="SMART" id="SM00235">
    <property type="entry name" value="ZnMc"/>
    <property type="match status" value="1"/>
</dbReference>
<dbReference type="PROSITE" id="PS00330">
    <property type="entry name" value="HEMOLYSIN_CALCIUM"/>
    <property type="match status" value="7"/>
</dbReference>
<evidence type="ECO:0000256" key="5">
    <source>
        <dbReference type="ARBA" id="ARBA00022525"/>
    </source>
</evidence>
<reference evidence="12" key="1">
    <citation type="submission" date="2021-01" db="EMBL/GenBank/DDBJ databases">
        <title>Microvirga sp.</title>
        <authorList>
            <person name="Kim M.K."/>
        </authorList>
    </citation>
    <scope>NUCLEOTIDE SEQUENCE</scope>
    <source>
        <strain evidence="12">5420S-16</strain>
    </source>
</reference>
<dbReference type="AlphaFoldDB" id="A0A936Z7L2"/>
<evidence type="ECO:0000256" key="9">
    <source>
        <dbReference type="ARBA" id="ARBA00023136"/>
    </source>
</evidence>
<dbReference type="InterPro" id="IPR001343">
    <property type="entry name" value="Hemolysn_Ca-bd"/>
</dbReference>
<accession>A0A936Z7L2</accession>
<dbReference type="Pfam" id="PF08548">
    <property type="entry name" value="Peptidase_M10_C"/>
    <property type="match status" value="1"/>
</dbReference>
<dbReference type="SUPFAM" id="SSF51120">
    <property type="entry name" value="beta-Roll"/>
    <property type="match status" value="5"/>
</dbReference>
<dbReference type="GO" id="GO:0005615">
    <property type="term" value="C:extracellular space"/>
    <property type="evidence" value="ECO:0007669"/>
    <property type="project" value="InterPro"/>
</dbReference>
<comment type="cofactor">
    <cofactor evidence="1">
        <name>Ca(2+)</name>
        <dbReference type="ChEBI" id="CHEBI:29108"/>
    </cofactor>
</comment>
<dbReference type="GO" id="GO:0090729">
    <property type="term" value="F:toxin activity"/>
    <property type="evidence" value="ECO:0007669"/>
    <property type="project" value="UniProtKB-KW"/>
</dbReference>
<feature type="region of interest" description="Disordered" evidence="10">
    <location>
        <begin position="380"/>
        <end position="406"/>
    </location>
</feature>
<keyword evidence="7" id="KW-0677">Repeat</keyword>